<keyword evidence="2" id="KW-0614">Plasmid</keyword>
<evidence type="ECO:0000313" key="2">
    <source>
        <dbReference type="EMBL" id="ANS32247.1"/>
    </source>
</evidence>
<feature type="compositionally biased region" description="Polar residues" evidence="1">
    <location>
        <begin position="168"/>
        <end position="179"/>
    </location>
</feature>
<dbReference type="AlphaFoldDB" id="A0A1B1KI19"/>
<evidence type="ECO:0000313" key="3">
    <source>
        <dbReference type="EMBL" id="ANS32341.1"/>
    </source>
</evidence>
<protein>
    <submittedName>
        <fullName evidence="2">Uncharacterized protein</fullName>
    </submittedName>
</protein>
<feature type="region of interest" description="Disordered" evidence="1">
    <location>
        <begin position="167"/>
        <end position="190"/>
    </location>
</feature>
<name>A0A1B1KI19_RHOOP</name>
<accession>A0A1B1KI19</accession>
<dbReference type="Proteomes" id="UP000186108">
    <property type="component" value="Plasmid pR1CP1"/>
</dbReference>
<organism evidence="2 4">
    <name type="scientific">Rhodococcus opacus</name>
    <name type="common">Nocardia opaca</name>
    <dbReference type="NCBI Taxonomy" id="37919"/>
    <lineage>
        <taxon>Bacteria</taxon>
        <taxon>Bacillati</taxon>
        <taxon>Actinomycetota</taxon>
        <taxon>Actinomycetes</taxon>
        <taxon>Mycobacteriales</taxon>
        <taxon>Nocardiaceae</taxon>
        <taxon>Rhodococcus</taxon>
    </lineage>
</organism>
<sequence>MRPPIPMQLPGPLISVSADIPTAAVCLTATMTSPISAAPLDARKTRWRGVVGAACFLPVYHHAPWRFVRPEGFDHALISIGVDIRSTPALEYLDQLPLQFVRIVAPDEGSEGYCDLDFAYAAVLASHHRQAARVFPDGRIAGSVAAPAPDCQPARRAARRAEILLGGTETQSVPTSHSRQAPAGALTIRS</sequence>
<dbReference type="EMBL" id="CP009112">
    <property type="protein sequence ID" value="ANS32341.1"/>
    <property type="molecule type" value="Genomic_DNA"/>
</dbReference>
<proteinExistence type="predicted"/>
<geneLocation type="plasmid" evidence="4">
    <name>pr1cp1</name>
</geneLocation>
<evidence type="ECO:0000313" key="4">
    <source>
        <dbReference type="Proteomes" id="UP000186108"/>
    </source>
</evidence>
<gene>
    <name evidence="2" type="ORF">R1CP_38240</name>
    <name evidence="3" type="ORF">R1CP_38745</name>
</gene>
<dbReference type="EMBL" id="CP009112">
    <property type="protein sequence ID" value="ANS32247.1"/>
    <property type="molecule type" value="Genomic_DNA"/>
</dbReference>
<geneLocation type="plasmid" evidence="2">
    <name>pR1CP1</name>
</geneLocation>
<evidence type="ECO:0000256" key="1">
    <source>
        <dbReference type="SAM" id="MobiDB-lite"/>
    </source>
</evidence>
<reference evidence="2 4" key="1">
    <citation type="submission" date="2014-07" db="EMBL/GenBank/DDBJ databases">
        <authorList>
            <person name="Zhang J.E."/>
            <person name="Yang H."/>
            <person name="Guo J."/>
            <person name="Deng Z."/>
            <person name="Luo H."/>
            <person name="Luo M."/>
            <person name="Zhao B."/>
        </authorList>
    </citation>
    <scope>NUCLEOTIDE SEQUENCE [LARGE SCALE GENOMIC DNA]</scope>
    <source>
        <strain evidence="2 4">1CP</strain>
        <plasmid evidence="4">Plasmid pr1cp1</plasmid>
        <plasmid evidence="2">pR1CP1</plasmid>
    </source>
</reference>